<evidence type="ECO:0000256" key="7">
    <source>
        <dbReference type="SAM" id="Phobius"/>
    </source>
</evidence>
<dbReference type="EMBL" id="MCGG01000029">
    <property type="protein sequence ID" value="OEJ66746.1"/>
    <property type="molecule type" value="Genomic_DNA"/>
</dbReference>
<dbReference type="Pfam" id="PF23368">
    <property type="entry name" value="DUF7092"/>
    <property type="match status" value="1"/>
</dbReference>
<evidence type="ECO:0000313" key="11">
    <source>
        <dbReference type="Proteomes" id="UP000095347"/>
    </source>
</evidence>
<evidence type="ECO:0000256" key="1">
    <source>
        <dbReference type="ARBA" id="ARBA00022670"/>
    </source>
</evidence>
<evidence type="ECO:0000313" key="10">
    <source>
        <dbReference type="EMBL" id="OEJ66746.1"/>
    </source>
</evidence>
<sequence>MLGPSEQPSPNPPLLEAYYYNGKSAVRHKVAVRLSESALDILLPSGETMTRWLYDVIVFADKSSGGVRVAKADSEERLVFLDQAAFEALRSRAPNMYTSQKRIRRGMALAIATTIVFLVGVYFVTPTLTAVFVALTPLSYEAKLGKRYAGQISSLLEDGADKKTCQGVHGLKALDKLVQALAQHAPVLLPYHVQVLDVKMVNAMALPGGYIFVFRGLLDQAESQDELAGVLAHEMAHAQLRHPMHAMVRRYGVSMMSDMMFGGSVMGGVSKNVMMTAYSREAEQEADALAVQTLQSAHIDANGLANFFKRLSKEEEKSRFELPGFMSTHPDTASRARHVESAKPGGLAVLQDEEWTNLKAVCS</sequence>
<keyword evidence="7" id="KW-1133">Transmembrane helix</keyword>
<evidence type="ECO:0000256" key="2">
    <source>
        <dbReference type="ARBA" id="ARBA00022723"/>
    </source>
</evidence>
<evidence type="ECO:0000256" key="3">
    <source>
        <dbReference type="ARBA" id="ARBA00022801"/>
    </source>
</evidence>
<dbReference type="GO" id="GO:0051603">
    <property type="term" value="P:proteolysis involved in protein catabolic process"/>
    <property type="evidence" value="ECO:0007669"/>
    <property type="project" value="TreeGrafter"/>
</dbReference>
<feature type="domain" description="Peptidase M48" evidence="8">
    <location>
        <begin position="175"/>
        <end position="341"/>
    </location>
</feature>
<dbReference type="InterPro" id="IPR001915">
    <property type="entry name" value="Peptidase_M48"/>
</dbReference>
<evidence type="ECO:0000259" key="9">
    <source>
        <dbReference type="Pfam" id="PF23368"/>
    </source>
</evidence>
<keyword evidence="4 6" id="KW-0862">Zinc</keyword>
<feature type="transmembrane region" description="Helical" evidence="7">
    <location>
        <begin position="106"/>
        <end position="125"/>
    </location>
</feature>
<reference evidence="11" key="1">
    <citation type="submission" date="2016-07" db="EMBL/GenBank/DDBJ databases">
        <authorList>
            <person name="Florea S."/>
            <person name="Webb J.S."/>
            <person name="Jaromczyk J."/>
            <person name="Schardl C.L."/>
        </authorList>
    </citation>
    <scope>NUCLEOTIDE SEQUENCE [LARGE SCALE GENOMIC DNA]</scope>
    <source>
        <strain evidence="11">MV-1</strain>
    </source>
</reference>
<evidence type="ECO:0000256" key="6">
    <source>
        <dbReference type="RuleBase" id="RU003983"/>
    </source>
</evidence>
<keyword evidence="5 6" id="KW-0482">Metalloprotease</keyword>
<dbReference type="InterPro" id="IPR055518">
    <property type="entry name" value="DUF7092"/>
</dbReference>
<name>A0A1E5Q6V4_9PROT</name>
<gene>
    <name evidence="10" type="ORF">BEN30_11765</name>
</gene>
<dbReference type="PANTHER" id="PTHR22726:SF1">
    <property type="entry name" value="METALLOENDOPEPTIDASE OMA1, MITOCHONDRIAL"/>
    <property type="match status" value="1"/>
</dbReference>
<accession>A0A1E5Q6V4</accession>
<evidence type="ECO:0000256" key="4">
    <source>
        <dbReference type="ARBA" id="ARBA00022833"/>
    </source>
</evidence>
<comment type="caution">
    <text evidence="10">The sequence shown here is derived from an EMBL/GenBank/DDBJ whole genome shotgun (WGS) entry which is preliminary data.</text>
</comment>
<keyword evidence="7" id="KW-0472">Membrane</keyword>
<keyword evidence="2" id="KW-0479">Metal-binding</keyword>
<keyword evidence="7" id="KW-0812">Transmembrane</keyword>
<dbReference type="InterPro" id="IPR051156">
    <property type="entry name" value="Mito/Outer_Membr_Metalloprot"/>
</dbReference>
<comment type="cofactor">
    <cofactor evidence="6">
        <name>Zn(2+)</name>
        <dbReference type="ChEBI" id="CHEBI:29105"/>
    </cofactor>
    <text evidence="6">Binds 1 zinc ion per subunit.</text>
</comment>
<keyword evidence="1 6" id="KW-0645">Protease</keyword>
<keyword evidence="11" id="KW-1185">Reference proteome</keyword>
<protein>
    <submittedName>
        <fullName evidence="10">Uncharacterized protein</fullName>
    </submittedName>
</protein>
<dbReference type="GO" id="GO:0046872">
    <property type="term" value="F:metal ion binding"/>
    <property type="evidence" value="ECO:0007669"/>
    <property type="project" value="UniProtKB-KW"/>
</dbReference>
<dbReference type="STRING" id="28181.BEN30_11765"/>
<dbReference type="CDD" id="cd07332">
    <property type="entry name" value="M48C_Oma1_like"/>
    <property type="match status" value="1"/>
</dbReference>
<keyword evidence="3 6" id="KW-0378">Hydrolase</keyword>
<dbReference type="AlphaFoldDB" id="A0A1E5Q6V4"/>
<dbReference type="PANTHER" id="PTHR22726">
    <property type="entry name" value="METALLOENDOPEPTIDASE OMA1"/>
    <property type="match status" value="1"/>
</dbReference>
<dbReference type="GO" id="GO:0004222">
    <property type="term" value="F:metalloendopeptidase activity"/>
    <property type="evidence" value="ECO:0007669"/>
    <property type="project" value="InterPro"/>
</dbReference>
<organism evidence="10 11">
    <name type="scientific">Magnetovibrio blakemorei</name>
    <dbReference type="NCBI Taxonomy" id="28181"/>
    <lineage>
        <taxon>Bacteria</taxon>
        <taxon>Pseudomonadati</taxon>
        <taxon>Pseudomonadota</taxon>
        <taxon>Alphaproteobacteria</taxon>
        <taxon>Rhodospirillales</taxon>
        <taxon>Magnetovibrionaceae</taxon>
        <taxon>Magnetovibrio</taxon>
    </lineage>
</organism>
<evidence type="ECO:0000259" key="8">
    <source>
        <dbReference type="Pfam" id="PF01435"/>
    </source>
</evidence>
<proteinExistence type="inferred from homology"/>
<dbReference type="Gene3D" id="3.30.2010.10">
    <property type="entry name" value="Metalloproteases ('zincins'), catalytic domain"/>
    <property type="match status" value="1"/>
</dbReference>
<evidence type="ECO:0000256" key="5">
    <source>
        <dbReference type="ARBA" id="ARBA00023049"/>
    </source>
</evidence>
<dbReference type="GO" id="GO:0016020">
    <property type="term" value="C:membrane"/>
    <property type="evidence" value="ECO:0007669"/>
    <property type="project" value="TreeGrafter"/>
</dbReference>
<comment type="similarity">
    <text evidence="6">Belongs to the peptidase M48 family.</text>
</comment>
<dbReference type="Pfam" id="PF01435">
    <property type="entry name" value="Peptidase_M48"/>
    <property type="match status" value="1"/>
</dbReference>
<dbReference type="Proteomes" id="UP000095347">
    <property type="component" value="Unassembled WGS sequence"/>
</dbReference>
<feature type="domain" description="DUF7092" evidence="9">
    <location>
        <begin position="15"/>
        <end position="92"/>
    </location>
</feature>